<feature type="domain" description="B3/B4 tRNA-binding" evidence="1">
    <location>
        <begin position="63"/>
        <end position="213"/>
    </location>
</feature>
<dbReference type="SUPFAM" id="SSF56037">
    <property type="entry name" value="PheT/TilS domain"/>
    <property type="match status" value="1"/>
</dbReference>
<dbReference type="Proteomes" id="UP000318521">
    <property type="component" value="Unassembled WGS sequence"/>
</dbReference>
<dbReference type="PANTHER" id="PTHR39209:SF2">
    <property type="entry name" value="CYTOPLASMIC PROTEIN"/>
    <property type="match status" value="1"/>
</dbReference>
<dbReference type="GO" id="GO:0004826">
    <property type="term" value="F:phenylalanine-tRNA ligase activity"/>
    <property type="evidence" value="ECO:0007669"/>
    <property type="project" value="InterPro"/>
</dbReference>
<dbReference type="InterPro" id="IPR005146">
    <property type="entry name" value="B3/B4_tRNA-bd"/>
</dbReference>
<protein>
    <recommendedName>
        <fullName evidence="1">B3/B4 tRNA-binding domain-containing protein</fullName>
    </recommendedName>
</protein>
<organism evidence="2 3">
    <name type="scientific">Alkalicoccobacillus porphyridii</name>
    <dbReference type="NCBI Taxonomy" id="2597270"/>
    <lineage>
        <taxon>Bacteria</taxon>
        <taxon>Bacillati</taxon>
        <taxon>Bacillota</taxon>
        <taxon>Bacilli</taxon>
        <taxon>Bacillales</taxon>
        <taxon>Bacillaceae</taxon>
        <taxon>Alkalicoccobacillus</taxon>
    </lineage>
</organism>
<dbReference type="SMART" id="SM00873">
    <property type="entry name" value="B3_4"/>
    <property type="match status" value="1"/>
</dbReference>
<keyword evidence="3" id="KW-1185">Reference proteome</keyword>
<dbReference type="EMBL" id="VLXZ01000019">
    <property type="protein sequence ID" value="TSB44806.1"/>
    <property type="molecule type" value="Genomic_DNA"/>
</dbReference>
<name>A0A553ZU15_9BACI</name>
<dbReference type="PANTHER" id="PTHR39209">
    <property type="match status" value="1"/>
</dbReference>
<dbReference type="GO" id="GO:0003723">
    <property type="term" value="F:RNA binding"/>
    <property type="evidence" value="ECO:0007669"/>
    <property type="project" value="InterPro"/>
</dbReference>
<dbReference type="InterPro" id="IPR020825">
    <property type="entry name" value="Phe-tRNA_synthase-like_B3/B4"/>
</dbReference>
<evidence type="ECO:0000313" key="2">
    <source>
        <dbReference type="EMBL" id="TSB44806.1"/>
    </source>
</evidence>
<evidence type="ECO:0000259" key="1">
    <source>
        <dbReference type="SMART" id="SM00873"/>
    </source>
</evidence>
<dbReference type="RefSeq" id="WP_143850568.1">
    <property type="nucleotide sequence ID" value="NZ_VLXZ01000019.1"/>
</dbReference>
<dbReference type="AlphaFoldDB" id="A0A553ZU15"/>
<gene>
    <name evidence="2" type="ORF">FN960_19575</name>
</gene>
<proteinExistence type="predicted"/>
<dbReference type="OrthoDB" id="9789812at2"/>
<sequence>MLDATIDSSLHTLKPNLSIGLISYYHISIGTSPQMIQGRFRYFQEVLSFELQEKEFTDYEGIQVWRDTFKQLGISASRYRPSHEAIYRRIKKGAFLDSANSAIDLNNLFSIEYQIPIGLYDTAHIEGPIQFKMGEASESYEALNGRHFSAEGKLVSVDQQDAFGSPIVDSTRTAVNEQTTNAVQILYLNPTQQAQESQKLLERASQMFTQVHGGEAEVKIIPDFSQKV</sequence>
<evidence type="ECO:0000313" key="3">
    <source>
        <dbReference type="Proteomes" id="UP000318521"/>
    </source>
</evidence>
<dbReference type="Pfam" id="PF03483">
    <property type="entry name" value="B3_4"/>
    <property type="match status" value="1"/>
</dbReference>
<dbReference type="Gene3D" id="3.50.40.10">
    <property type="entry name" value="Phenylalanyl-trna Synthetase, Chain B, domain 3"/>
    <property type="match status" value="1"/>
</dbReference>
<accession>A0A553ZU15</accession>
<comment type="caution">
    <text evidence="2">The sequence shown here is derived from an EMBL/GenBank/DDBJ whole genome shotgun (WGS) entry which is preliminary data.</text>
</comment>
<reference evidence="2 3" key="1">
    <citation type="submission" date="2019-07" db="EMBL/GenBank/DDBJ databases">
        <authorList>
            <person name="Park Y.J."/>
            <person name="Jeong S.E."/>
            <person name="Jung H.S."/>
        </authorList>
    </citation>
    <scope>NUCLEOTIDE SEQUENCE [LARGE SCALE GENOMIC DNA]</scope>
    <source>
        <strain evidence="3">P16(2019)</strain>
    </source>
</reference>